<dbReference type="EMBL" id="FTMN01000009">
    <property type="protein sequence ID" value="SIQ79801.1"/>
    <property type="molecule type" value="Genomic_DNA"/>
</dbReference>
<gene>
    <name evidence="1" type="ORF">SAMN05421647_10945</name>
</gene>
<proteinExistence type="predicted"/>
<protein>
    <submittedName>
        <fullName evidence="1">Uncharacterized protein</fullName>
    </submittedName>
</protein>
<dbReference type="eggNOG" id="ENOG5032T5R">
    <property type="taxonomic scope" value="Bacteria"/>
</dbReference>
<dbReference type="RefSeq" id="WP_076464781.1">
    <property type="nucleotide sequence ID" value="NZ_FTMN01000009.1"/>
</dbReference>
<reference evidence="1 2" key="1">
    <citation type="submission" date="2017-01" db="EMBL/GenBank/DDBJ databases">
        <authorList>
            <person name="Mah S.A."/>
            <person name="Swanson W.J."/>
            <person name="Moy G.W."/>
            <person name="Vacquier V.D."/>
        </authorList>
    </citation>
    <scope>NUCLEOTIDE SEQUENCE [LARGE SCALE GENOMIC DNA]</scope>
    <source>
        <strain evidence="1 2">DSM 7027</strain>
    </source>
</reference>
<dbReference type="STRING" id="49186.SAMN05421647_10945"/>
<evidence type="ECO:0000313" key="2">
    <source>
        <dbReference type="Proteomes" id="UP000186895"/>
    </source>
</evidence>
<name>A0A1N6VPL4_9GAMM</name>
<accession>A0A1N6VPL4</accession>
<organism evidence="1 2">
    <name type="scientific">Marinobacterium stanieri</name>
    <dbReference type="NCBI Taxonomy" id="49186"/>
    <lineage>
        <taxon>Bacteria</taxon>
        <taxon>Pseudomonadati</taxon>
        <taxon>Pseudomonadota</taxon>
        <taxon>Gammaproteobacteria</taxon>
        <taxon>Oceanospirillales</taxon>
        <taxon>Oceanospirillaceae</taxon>
        <taxon>Marinobacterium</taxon>
    </lineage>
</organism>
<sequence>MNVEKAKKRIAKKINRGFKGYPLVSLAYFGETPEQATEVAIQYIEEEGAEPQEQRFTSKTDVREDESIQTVLLKIIERANANSVTEVEGVAPL</sequence>
<keyword evidence="2" id="KW-1185">Reference proteome</keyword>
<evidence type="ECO:0000313" key="1">
    <source>
        <dbReference type="EMBL" id="SIQ79801.1"/>
    </source>
</evidence>
<dbReference type="AlphaFoldDB" id="A0A1N6VPL4"/>
<dbReference type="Proteomes" id="UP000186895">
    <property type="component" value="Unassembled WGS sequence"/>
</dbReference>